<evidence type="ECO:0000313" key="2">
    <source>
        <dbReference type="EMBL" id="KAH0628348.1"/>
    </source>
</evidence>
<gene>
    <name evidence="2" type="ORF">JD844_009370</name>
</gene>
<dbReference type="InterPro" id="IPR045163">
    <property type="entry name" value="Focadhesin/RST1"/>
</dbReference>
<evidence type="ECO:0000259" key="1">
    <source>
        <dbReference type="Pfam" id="PF12530"/>
    </source>
</evidence>
<dbReference type="InterPro" id="IPR022542">
    <property type="entry name" value="FOCAD/RST1_DUF3730"/>
</dbReference>
<comment type="caution">
    <text evidence="2">The sequence shown here is derived from an EMBL/GenBank/DDBJ whole genome shotgun (WGS) entry which is preliminary data.</text>
</comment>
<evidence type="ECO:0000313" key="3">
    <source>
        <dbReference type="Proteomes" id="UP000826234"/>
    </source>
</evidence>
<protein>
    <recommendedName>
        <fullName evidence="1">DUF3730 domain-containing protein</fullName>
    </recommendedName>
</protein>
<proteinExistence type="predicted"/>
<name>A0ABQ7TFE7_PHRPL</name>
<reference evidence="2 3" key="1">
    <citation type="journal article" date="2022" name="Gigascience">
        <title>A chromosome-level genome assembly and annotation of the desert horned lizard, Phrynosoma platyrhinos, provides insight into chromosomal rearrangements among reptiles.</title>
        <authorList>
            <person name="Koochekian N."/>
            <person name="Ascanio A."/>
            <person name="Farleigh K."/>
            <person name="Card D.C."/>
            <person name="Schield D.R."/>
            <person name="Castoe T.A."/>
            <person name="Jezkova T."/>
        </authorList>
    </citation>
    <scope>NUCLEOTIDE SEQUENCE [LARGE SCALE GENOMIC DNA]</scope>
    <source>
        <strain evidence="2">NK-2021</strain>
    </source>
</reference>
<dbReference type="EMBL" id="JAIPUX010000439">
    <property type="protein sequence ID" value="KAH0628348.1"/>
    <property type="molecule type" value="Genomic_DNA"/>
</dbReference>
<accession>A0ABQ7TFE7</accession>
<organism evidence="2 3">
    <name type="scientific">Phrynosoma platyrhinos</name>
    <name type="common">Desert horned lizard</name>
    <dbReference type="NCBI Taxonomy" id="52577"/>
    <lineage>
        <taxon>Eukaryota</taxon>
        <taxon>Metazoa</taxon>
        <taxon>Chordata</taxon>
        <taxon>Craniata</taxon>
        <taxon>Vertebrata</taxon>
        <taxon>Euteleostomi</taxon>
        <taxon>Lepidosauria</taxon>
        <taxon>Squamata</taxon>
        <taxon>Bifurcata</taxon>
        <taxon>Unidentata</taxon>
        <taxon>Episquamata</taxon>
        <taxon>Toxicofera</taxon>
        <taxon>Iguania</taxon>
        <taxon>Phrynosomatidae</taxon>
        <taxon>Phrynosomatinae</taxon>
        <taxon>Phrynosoma</taxon>
    </lineage>
</organism>
<sequence>VKDLPQVTETLLFLQELFQSLLRYPNVWKIQLCQLSLQLLCFCEVSLQITGECSSLICLMEDNVELLKEGFPFEMAIIGLGILLLQAPASQQKPILKLAIKILSCSEIKKTQTAALILVMPALQILSSTAVQDYITEDNGGTTRQQLAINLLEIVQQEEMKEKKQQASCDRFFPITSAYGSLHTTWKILGLLRERSSTLGWLSSVKSMLPITTQVPVHVFLLLAYLLVQENGESLHDVLATTTEIAKTDSSQVPNLIPVLMFKLGRPLESALCRDILYTLPALGVHKVCVAQILRALQVLGSTPKLQPVTLRLMTSLWEKQDRVYPELQRFMAMSDMASLSVSKDTQWEKVIAKAASIRDICKQR</sequence>
<feature type="non-terminal residue" evidence="2">
    <location>
        <position position="1"/>
    </location>
</feature>
<dbReference type="PANTHER" id="PTHR16212">
    <property type="entry name" value="FOCADHESIN FAMILY MEMBER"/>
    <property type="match status" value="1"/>
</dbReference>
<dbReference type="PANTHER" id="PTHR16212:SF4">
    <property type="entry name" value="FOCADHESIN"/>
    <property type="match status" value="1"/>
</dbReference>
<feature type="domain" description="DUF3730" evidence="1">
    <location>
        <begin position="257"/>
        <end position="365"/>
    </location>
</feature>
<dbReference type="Proteomes" id="UP000826234">
    <property type="component" value="Unassembled WGS sequence"/>
</dbReference>
<dbReference type="Pfam" id="PF12530">
    <property type="entry name" value="DUF3730"/>
    <property type="match status" value="1"/>
</dbReference>
<keyword evidence="3" id="KW-1185">Reference proteome</keyword>